<dbReference type="SUPFAM" id="SSF47598">
    <property type="entry name" value="Ribbon-helix-helix"/>
    <property type="match status" value="1"/>
</dbReference>
<evidence type="ECO:0000313" key="1">
    <source>
        <dbReference type="EMBL" id="MFC1407424.1"/>
    </source>
</evidence>
<dbReference type="RefSeq" id="WP_030265696.1">
    <property type="nucleotide sequence ID" value="NZ_JBHEZZ010000045.1"/>
</dbReference>
<keyword evidence="2" id="KW-1185">Reference proteome</keyword>
<dbReference type="InterPro" id="IPR010985">
    <property type="entry name" value="Ribbon_hlx_hlx"/>
</dbReference>
<proteinExistence type="predicted"/>
<protein>
    <submittedName>
        <fullName evidence="1">Toxin-antitoxin system HicB family antitoxin</fullName>
    </submittedName>
</protein>
<dbReference type="InterPro" id="IPR008651">
    <property type="entry name" value="Uncharacterised_HicB"/>
</dbReference>
<organism evidence="1 2">
    <name type="scientific">Streptacidiphilus cavernicola</name>
    <dbReference type="NCBI Taxonomy" id="3342716"/>
    <lineage>
        <taxon>Bacteria</taxon>
        <taxon>Bacillati</taxon>
        <taxon>Actinomycetota</taxon>
        <taxon>Actinomycetes</taxon>
        <taxon>Kitasatosporales</taxon>
        <taxon>Streptomycetaceae</taxon>
        <taxon>Streptacidiphilus</taxon>
    </lineage>
</organism>
<dbReference type="Proteomes" id="UP001592528">
    <property type="component" value="Unassembled WGS sequence"/>
</dbReference>
<dbReference type="EMBL" id="JBHEZZ010000045">
    <property type="protein sequence ID" value="MFC1407424.1"/>
    <property type="molecule type" value="Genomic_DNA"/>
</dbReference>
<dbReference type="Pfam" id="PF05534">
    <property type="entry name" value="HicB"/>
    <property type="match status" value="1"/>
</dbReference>
<comment type="caution">
    <text evidence="1">The sequence shown here is derived from an EMBL/GenBank/DDBJ whole genome shotgun (WGS) entry which is preliminary data.</text>
</comment>
<sequence length="72" mass="8125">MSKHITIRVDEEFHARLAARAAAEGTTITALVTEVAKRELDADRQRSLDAAAEFNTAENWAYFQERFGRKTA</sequence>
<accession>A0ABV6V126</accession>
<name>A0ABV6V126_9ACTN</name>
<evidence type="ECO:0000313" key="2">
    <source>
        <dbReference type="Proteomes" id="UP001592528"/>
    </source>
</evidence>
<reference evidence="1 2" key="1">
    <citation type="submission" date="2024-09" db="EMBL/GenBank/DDBJ databases">
        <authorList>
            <person name="Lee S.D."/>
        </authorList>
    </citation>
    <scope>NUCLEOTIDE SEQUENCE [LARGE SCALE GENOMIC DNA]</scope>
    <source>
        <strain evidence="1 2">N1-5</strain>
    </source>
</reference>
<gene>
    <name evidence="1" type="ORF">ACEZDJ_39715</name>
</gene>